<evidence type="ECO:0000313" key="7">
    <source>
        <dbReference type="EMBL" id="GAV73275.1"/>
    </source>
</evidence>
<dbReference type="InParanoid" id="A0A1Q3BZ24"/>
<evidence type="ECO:0000256" key="3">
    <source>
        <dbReference type="ARBA" id="ARBA00022471"/>
    </source>
</evidence>
<dbReference type="PANTHER" id="PTHR31232">
    <property type="match status" value="1"/>
</dbReference>
<keyword evidence="8" id="KW-1185">Reference proteome</keyword>
<dbReference type="AlphaFoldDB" id="A0A1Q3BZ24"/>
<name>A0A1Q3BZ24_CEPFO</name>
<dbReference type="InterPro" id="IPR010264">
    <property type="entry name" value="Self-incomp_S1"/>
</dbReference>
<evidence type="ECO:0000313" key="8">
    <source>
        <dbReference type="Proteomes" id="UP000187406"/>
    </source>
</evidence>
<dbReference type="GO" id="GO:0060320">
    <property type="term" value="P:rejection of self pollen"/>
    <property type="evidence" value="ECO:0007669"/>
    <property type="project" value="UniProtKB-KW"/>
</dbReference>
<evidence type="ECO:0000256" key="6">
    <source>
        <dbReference type="RuleBase" id="RU367044"/>
    </source>
</evidence>
<dbReference type="EMBL" id="BDDD01001093">
    <property type="protein sequence ID" value="GAV73275.1"/>
    <property type="molecule type" value="Genomic_DNA"/>
</dbReference>
<comment type="similarity">
    <text evidence="2 6">Belongs to the plant self-incompatibility (S1) protein family.</text>
</comment>
<evidence type="ECO:0000256" key="1">
    <source>
        <dbReference type="ARBA" id="ARBA00004613"/>
    </source>
</evidence>
<keyword evidence="4 6" id="KW-0964">Secreted</keyword>
<keyword evidence="3 6" id="KW-0713">Self-incompatibility</keyword>
<reference evidence="8" key="1">
    <citation type="submission" date="2016-04" db="EMBL/GenBank/DDBJ databases">
        <title>Cephalotus genome sequencing.</title>
        <authorList>
            <person name="Fukushima K."/>
            <person name="Hasebe M."/>
            <person name="Fang X."/>
        </authorList>
    </citation>
    <scope>NUCLEOTIDE SEQUENCE [LARGE SCALE GENOMIC DNA]</scope>
    <source>
        <strain evidence="8">cv. St1</strain>
    </source>
</reference>
<comment type="caution">
    <text evidence="7">The sequence shown here is derived from an EMBL/GenBank/DDBJ whole genome shotgun (WGS) entry which is preliminary data.</text>
</comment>
<dbReference type="PANTHER" id="PTHR31232:SF168">
    <property type="entry name" value="S-PROTEIN HOMOLOG 24-RELATED"/>
    <property type="match status" value="1"/>
</dbReference>
<sequence>FILLVLLFSFLFLGEASYPLNLYKINVTITNIVQSNITIHCMSKDDDLGVHVLSRGDSFGWCFIVNFWRTTLFFCGLTSQYGNGVYDIVKTRKDMERCSQCLWEFKENGVHGYC</sequence>
<dbReference type="GO" id="GO:0005576">
    <property type="term" value="C:extracellular region"/>
    <property type="evidence" value="ECO:0007669"/>
    <property type="project" value="UniProtKB-SubCell"/>
</dbReference>
<dbReference type="Proteomes" id="UP000187406">
    <property type="component" value="Unassembled WGS sequence"/>
</dbReference>
<feature type="non-terminal residue" evidence="7">
    <location>
        <position position="1"/>
    </location>
</feature>
<accession>A0A1Q3BZ24</accession>
<organism evidence="7 8">
    <name type="scientific">Cephalotus follicularis</name>
    <name type="common">Albany pitcher plant</name>
    <dbReference type="NCBI Taxonomy" id="3775"/>
    <lineage>
        <taxon>Eukaryota</taxon>
        <taxon>Viridiplantae</taxon>
        <taxon>Streptophyta</taxon>
        <taxon>Embryophyta</taxon>
        <taxon>Tracheophyta</taxon>
        <taxon>Spermatophyta</taxon>
        <taxon>Magnoliopsida</taxon>
        <taxon>eudicotyledons</taxon>
        <taxon>Gunneridae</taxon>
        <taxon>Pentapetalae</taxon>
        <taxon>rosids</taxon>
        <taxon>fabids</taxon>
        <taxon>Oxalidales</taxon>
        <taxon>Cephalotaceae</taxon>
        <taxon>Cephalotus</taxon>
    </lineage>
</organism>
<keyword evidence="5 6" id="KW-0732">Signal</keyword>
<dbReference type="Pfam" id="PF05938">
    <property type="entry name" value="Self-incomp_S1"/>
    <property type="match status" value="1"/>
</dbReference>
<feature type="signal peptide" evidence="6">
    <location>
        <begin position="1"/>
        <end position="16"/>
    </location>
</feature>
<comment type="subcellular location">
    <subcellularLocation>
        <location evidence="1 6">Secreted</location>
    </subcellularLocation>
</comment>
<dbReference type="OrthoDB" id="1938697at2759"/>
<gene>
    <name evidence="7" type="ORF">CFOL_v3_16761</name>
</gene>
<evidence type="ECO:0000256" key="5">
    <source>
        <dbReference type="ARBA" id="ARBA00022729"/>
    </source>
</evidence>
<proteinExistence type="inferred from homology"/>
<feature type="chain" id="PRO_5025094554" description="S-protein homolog" evidence="6">
    <location>
        <begin position="17"/>
        <end position="114"/>
    </location>
</feature>
<evidence type="ECO:0000256" key="4">
    <source>
        <dbReference type="ARBA" id="ARBA00022525"/>
    </source>
</evidence>
<evidence type="ECO:0000256" key="2">
    <source>
        <dbReference type="ARBA" id="ARBA00005581"/>
    </source>
</evidence>
<protein>
    <recommendedName>
        <fullName evidence="6">S-protein homolog</fullName>
    </recommendedName>
</protein>